<keyword evidence="3" id="KW-1185">Reference proteome</keyword>
<feature type="domain" description="PIN" evidence="1">
    <location>
        <begin position="1"/>
        <end position="113"/>
    </location>
</feature>
<reference evidence="2" key="1">
    <citation type="submission" date="2016-12" db="EMBL/GenBank/DDBJ databases">
        <title>Discovery of methanogenic haloarchaea.</title>
        <authorList>
            <person name="Sorokin D.Y."/>
            <person name="Makarova K.S."/>
            <person name="Abbas B."/>
            <person name="Ferrer M."/>
            <person name="Golyshin P.N."/>
        </authorList>
    </citation>
    <scope>NUCLEOTIDE SEQUENCE [LARGE SCALE GENOMIC DNA]</scope>
    <source>
        <strain evidence="2">HMET1</strain>
    </source>
</reference>
<dbReference type="InterPro" id="IPR002850">
    <property type="entry name" value="PIN_toxin-like"/>
</dbReference>
<evidence type="ECO:0000313" key="3">
    <source>
        <dbReference type="Proteomes" id="UP000185744"/>
    </source>
</evidence>
<dbReference type="PANTHER" id="PTHR34610">
    <property type="entry name" value="SSL7007 PROTEIN"/>
    <property type="match status" value="1"/>
</dbReference>
<name>A0A1Q6DST8_METT1</name>
<dbReference type="PANTHER" id="PTHR34610:SF3">
    <property type="entry name" value="SSL7007 PROTEIN"/>
    <property type="match status" value="1"/>
</dbReference>
<dbReference type="NCBIfam" id="TIGR00305">
    <property type="entry name" value="putative toxin-antitoxin system toxin component, PIN family"/>
    <property type="match status" value="1"/>
</dbReference>
<protein>
    <submittedName>
        <fullName evidence="2">PIN domain containing protein VapC</fullName>
    </submittedName>
</protein>
<dbReference type="Gene3D" id="3.40.50.1010">
    <property type="entry name" value="5'-nuclease"/>
    <property type="match status" value="1"/>
</dbReference>
<dbReference type="InterPro" id="IPR002716">
    <property type="entry name" value="PIN_dom"/>
</dbReference>
<proteinExistence type="predicted"/>
<accession>A0A1Q6DST8</accession>
<dbReference type="EMBL" id="MSDW01000002">
    <property type="protein sequence ID" value="OKY77434.1"/>
    <property type="molecule type" value="Genomic_DNA"/>
</dbReference>
<evidence type="ECO:0000313" key="2">
    <source>
        <dbReference type="EMBL" id="OKY77434.1"/>
    </source>
</evidence>
<dbReference type="SUPFAM" id="SSF88723">
    <property type="entry name" value="PIN domain-like"/>
    <property type="match status" value="1"/>
</dbReference>
<dbReference type="Pfam" id="PF13470">
    <property type="entry name" value="PIN_3"/>
    <property type="match status" value="1"/>
</dbReference>
<dbReference type="SMART" id="SM00670">
    <property type="entry name" value="PINc"/>
    <property type="match status" value="1"/>
</dbReference>
<evidence type="ECO:0000259" key="1">
    <source>
        <dbReference type="SMART" id="SM00670"/>
    </source>
</evidence>
<dbReference type="InParanoid" id="A0A1Q6DST8"/>
<dbReference type="AlphaFoldDB" id="A0A1Q6DST8"/>
<comment type="caution">
    <text evidence="2">The sequence shown here is derived from an EMBL/GenBank/DDBJ whole genome shotgun (WGS) entry which is preliminary data.</text>
</comment>
<organism evidence="2 3">
    <name type="scientific">Methanohalarchaeum thermophilum</name>
    <dbReference type="NCBI Taxonomy" id="1903181"/>
    <lineage>
        <taxon>Archaea</taxon>
        <taxon>Methanobacteriati</taxon>
        <taxon>Methanobacteriota</taxon>
        <taxon>Methanonatronarchaeia</taxon>
        <taxon>Methanonatronarchaeales</taxon>
        <taxon>Methanonatronarchaeaceae</taxon>
        <taxon>Candidatus Methanohalarchaeum</taxon>
    </lineage>
</organism>
<gene>
    <name evidence="2" type="ORF">BTN85_2085</name>
</gene>
<sequence length="136" mass="15473">MKIVSDTNVIVSAIFWEGNESEIIELIEEGELKLITSPPILNELRKVLSYDKFGLDEEEINNLIEYILFLAETISPKQDLDIIKEDTSDNKFLECAKEGEADYIVSGDQHLLKIEEFKGTKIVNAKELLEILGKRS</sequence>
<dbReference type="InterPro" id="IPR029060">
    <property type="entry name" value="PIN-like_dom_sf"/>
</dbReference>
<dbReference type="Proteomes" id="UP000185744">
    <property type="component" value="Unassembled WGS sequence"/>
</dbReference>